<dbReference type="Proteomes" id="UP000630149">
    <property type="component" value="Unassembled WGS sequence"/>
</dbReference>
<evidence type="ECO:0000313" key="1">
    <source>
        <dbReference type="EMBL" id="GGI88322.1"/>
    </source>
</evidence>
<accession>A0A917JX42</accession>
<dbReference type="InterPro" id="IPR029069">
    <property type="entry name" value="HotDog_dom_sf"/>
</dbReference>
<evidence type="ECO:0000313" key="2">
    <source>
        <dbReference type="Proteomes" id="UP000630149"/>
    </source>
</evidence>
<sequence>MSAKWLLRLMRFWPPFLGAGIRVKDFKKDYSFILVEMKLRFWNQNYVGAHFGGSLYTMTDPFYMLMLIKQLGKGYVVWDKSAKIRYKKPGRKTVYAKFSLTSEEVQAIKKQVDQQEKYEPIFLITVIDEDGNAVAEIEKTLHIKRTYAIEY</sequence>
<protein>
    <recommendedName>
        <fullName evidence="3">Tetrameric acyl-CoA thioesterase</fullName>
    </recommendedName>
</protein>
<organism evidence="1 2">
    <name type="scientific">Legionella impletisoli</name>
    <dbReference type="NCBI Taxonomy" id="343510"/>
    <lineage>
        <taxon>Bacteria</taxon>
        <taxon>Pseudomonadati</taxon>
        <taxon>Pseudomonadota</taxon>
        <taxon>Gammaproteobacteria</taxon>
        <taxon>Legionellales</taxon>
        <taxon>Legionellaceae</taxon>
        <taxon>Legionella</taxon>
    </lineage>
</organism>
<reference evidence="1" key="2">
    <citation type="submission" date="2020-09" db="EMBL/GenBank/DDBJ databases">
        <authorList>
            <person name="Sun Q."/>
            <person name="Ohkuma M."/>
        </authorList>
    </citation>
    <scope>NUCLEOTIDE SEQUENCE</scope>
    <source>
        <strain evidence="1">JCM 13919</strain>
    </source>
</reference>
<dbReference type="EMBL" id="BMOB01000007">
    <property type="protein sequence ID" value="GGI88322.1"/>
    <property type="molecule type" value="Genomic_DNA"/>
</dbReference>
<dbReference type="RefSeq" id="WP_165481123.1">
    <property type="nucleotide sequence ID" value="NZ_BMOB01000007.1"/>
</dbReference>
<gene>
    <name evidence="1" type="ORF">GCM10007966_16370</name>
</gene>
<dbReference type="Gene3D" id="3.10.129.10">
    <property type="entry name" value="Hotdog Thioesterase"/>
    <property type="match status" value="1"/>
</dbReference>
<dbReference type="InterPro" id="IPR027961">
    <property type="entry name" value="DUF4442"/>
</dbReference>
<dbReference type="Pfam" id="PF14539">
    <property type="entry name" value="DUF4442"/>
    <property type="match status" value="1"/>
</dbReference>
<reference evidence="1" key="1">
    <citation type="journal article" date="2014" name="Int. J. Syst. Evol. Microbiol.">
        <title>Complete genome sequence of Corynebacterium casei LMG S-19264T (=DSM 44701T), isolated from a smear-ripened cheese.</title>
        <authorList>
            <consortium name="US DOE Joint Genome Institute (JGI-PGF)"/>
            <person name="Walter F."/>
            <person name="Albersmeier A."/>
            <person name="Kalinowski J."/>
            <person name="Ruckert C."/>
        </authorList>
    </citation>
    <scope>NUCLEOTIDE SEQUENCE</scope>
    <source>
        <strain evidence="1">JCM 13919</strain>
    </source>
</reference>
<dbReference type="SUPFAM" id="SSF54637">
    <property type="entry name" value="Thioesterase/thiol ester dehydrase-isomerase"/>
    <property type="match status" value="1"/>
</dbReference>
<keyword evidence="2" id="KW-1185">Reference proteome</keyword>
<comment type="caution">
    <text evidence="1">The sequence shown here is derived from an EMBL/GenBank/DDBJ whole genome shotgun (WGS) entry which is preliminary data.</text>
</comment>
<proteinExistence type="predicted"/>
<evidence type="ECO:0008006" key="3">
    <source>
        <dbReference type="Google" id="ProtNLM"/>
    </source>
</evidence>
<name>A0A917JX42_9GAMM</name>
<dbReference type="AlphaFoldDB" id="A0A917JX42"/>